<gene>
    <name evidence="3" type="ORF">GTHE00462_LOCUS19992</name>
</gene>
<evidence type="ECO:0008006" key="4">
    <source>
        <dbReference type="Google" id="ProtNLM"/>
    </source>
</evidence>
<keyword evidence="1" id="KW-0175">Coiled coil</keyword>
<name>A0A7S4KXI4_GUITH</name>
<dbReference type="EMBL" id="HBKN01025681">
    <property type="protein sequence ID" value="CAE2308537.1"/>
    <property type="molecule type" value="Transcribed_RNA"/>
</dbReference>
<organism evidence="3">
    <name type="scientific">Guillardia theta</name>
    <name type="common">Cryptophyte</name>
    <name type="synonym">Cryptomonas phi</name>
    <dbReference type="NCBI Taxonomy" id="55529"/>
    <lineage>
        <taxon>Eukaryota</taxon>
        <taxon>Cryptophyceae</taxon>
        <taxon>Pyrenomonadales</taxon>
        <taxon>Geminigeraceae</taxon>
        <taxon>Guillardia</taxon>
    </lineage>
</organism>
<evidence type="ECO:0000256" key="1">
    <source>
        <dbReference type="SAM" id="Coils"/>
    </source>
</evidence>
<protein>
    <recommendedName>
        <fullName evidence="4">Sfi1 spindle body domain-containing protein</fullName>
    </recommendedName>
</protein>
<accession>A0A7S4KXI4</accession>
<reference evidence="3" key="1">
    <citation type="submission" date="2021-01" db="EMBL/GenBank/DDBJ databases">
        <authorList>
            <person name="Corre E."/>
            <person name="Pelletier E."/>
            <person name="Niang G."/>
            <person name="Scheremetjew M."/>
            <person name="Finn R."/>
            <person name="Kale V."/>
            <person name="Holt S."/>
            <person name="Cochrane G."/>
            <person name="Meng A."/>
            <person name="Brown T."/>
            <person name="Cohen L."/>
        </authorList>
    </citation>
    <scope>NUCLEOTIDE SEQUENCE</scope>
    <source>
        <strain evidence="3">CCMP 2712</strain>
    </source>
</reference>
<feature type="coiled-coil region" evidence="1">
    <location>
        <begin position="414"/>
        <end position="448"/>
    </location>
</feature>
<proteinExistence type="predicted"/>
<feature type="region of interest" description="Disordered" evidence="2">
    <location>
        <begin position="511"/>
        <end position="541"/>
    </location>
</feature>
<evidence type="ECO:0000313" key="3">
    <source>
        <dbReference type="EMBL" id="CAE2308537.1"/>
    </source>
</evidence>
<dbReference type="AlphaFoldDB" id="A0A7S4KXI4"/>
<sequence>MFEDKRQLALNKVFECIDSLNSMQRLLEQGRKHGSQFWMVKMRTEELDHHMNLTLDLQRSLVDLIDDMRGEILDLDEAHSNQMMRCVRLEAKVHMLQTRLDMLQLGGVKLVMRNISKLSKHTLSSCLRSWAEVCMRRDHLLRSRSLSRTEREKSSIFASWKEFCRTRRRILRKKMLTSQRREAALVTQCFREMKEVYQRKHLKRIQYVLLQSRHEEFDLLTAESTFYRWLKLHLRCQRKQSQARLADTFLRSRSLHLRMSTILRRWCRESSHNIFLKRHFQYLERKRNRRRLSYGFNILHAFLNVQENCDKKIVLASSGPRGNERQAESSCQVSFQWRDSKDIRLLKENKLKRSRNNKLRREVLRAWWAAVRGRRGFKERASRIVEWRRSVRVYRRKQLILRELSEHAQGNLVARERGKAAEESRQEAEELQKQLDEWKAENRMLRQGMENLHHFHLKHSCSLYANLRGQLKLCFFFYSWALSCTKKKLRRSCKGGGASETRAVWRPTSAHPYLSSSLSSPTRVERSRTSPVRRSPLLQRS</sequence>
<evidence type="ECO:0000256" key="2">
    <source>
        <dbReference type="SAM" id="MobiDB-lite"/>
    </source>
</evidence>